<dbReference type="InterPro" id="IPR028098">
    <property type="entry name" value="Glyco_trans_4-like_N"/>
</dbReference>
<organism evidence="3 4">
    <name type="scientific">Vibrio agarivorans</name>
    <dbReference type="NCBI Taxonomy" id="153622"/>
    <lineage>
        <taxon>Bacteria</taxon>
        <taxon>Pseudomonadati</taxon>
        <taxon>Pseudomonadota</taxon>
        <taxon>Gammaproteobacteria</taxon>
        <taxon>Vibrionales</taxon>
        <taxon>Vibrionaceae</taxon>
        <taxon>Vibrio</taxon>
    </lineage>
</organism>
<proteinExistence type="predicted"/>
<evidence type="ECO:0000313" key="4">
    <source>
        <dbReference type="Proteomes" id="UP001169719"/>
    </source>
</evidence>
<dbReference type="Proteomes" id="UP001169719">
    <property type="component" value="Unassembled WGS sequence"/>
</dbReference>
<name>A0ABT7XW46_9VIBR</name>
<dbReference type="Gene3D" id="3.40.50.2000">
    <property type="entry name" value="Glycogen Phosphorylase B"/>
    <property type="match status" value="2"/>
</dbReference>
<dbReference type="PANTHER" id="PTHR12526:SF622">
    <property type="entry name" value="GLYCOSYLTRANSFERASE (GROUP I)"/>
    <property type="match status" value="1"/>
</dbReference>
<accession>A0ABT7XW46</accession>
<evidence type="ECO:0000259" key="2">
    <source>
        <dbReference type="Pfam" id="PF13579"/>
    </source>
</evidence>
<feature type="domain" description="Glycosyltransferase subfamily 4-like N-terminal" evidence="2">
    <location>
        <begin position="23"/>
        <end position="181"/>
    </location>
</feature>
<feature type="domain" description="Glycosyl transferase family 1" evidence="1">
    <location>
        <begin position="209"/>
        <end position="367"/>
    </location>
</feature>
<gene>
    <name evidence="3" type="ORF">QWJ08_00975</name>
</gene>
<dbReference type="Pfam" id="PF00534">
    <property type="entry name" value="Glycos_transf_1"/>
    <property type="match status" value="1"/>
</dbReference>
<dbReference type="RefSeq" id="WP_289960321.1">
    <property type="nucleotide sequence ID" value="NZ_JAUEOZ010000001.1"/>
</dbReference>
<dbReference type="CDD" id="cd03794">
    <property type="entry name" value="GT4_WbuB-like"/>
    <property type="match status" value="1"/>
</dbReference>
<sequence>MKILFLSFYYTPDLSAGSFRSTALVDKLKAYDCEIEVITTLPNRYSSYEAEAQSFEKIDNVTIHRVKLPSHNSGMFDQIKAFYKYQREVNRIVRNGNYDLVYATSSRLFTAMLGSQISRKKDIPLYLDIRDIFVDTIGDIFSKKMMFLFRPVFSALEKYTFGRAHKINLVSKGFNDYFISRFPNVDYSFYTNGIDSSFQSFTSIHTEPERNKKAKIRILYAGNIGEGQGLHKIIPKLAQKLTDQAEIRVIGAGGRLTQLSELVNNLNNVEICKPIDRESLIEEYQQADVLFLHLNDLPAFKKVLPSKLFEYAATGKPMLAGVSGYAAEFLKSEVENVGVFDPTDSEMAYEKLLSLSLCQVDRENFKTKYSREVIMKEMAQSIFALTSRSRK</sequence>
<evidence type="ECO:0000313" key="3">
    <source>
        <dbReference type="EMBL" id="MDN2479999.1"/>
    </source>
</evidence>
<evidence type="ECO:0000259" key="1">
    <source>
        <dbReference type="Pfam" id="PF00534"/>
    </source>
</evidence>
<dbReference type="Pfam" id="PF13579">
    <property type="entry name" value="Glyco_trans_4_4"/>
    <property type="match status" value="1"/>
</dbReference>
<dbReference type="SUPFAM" id="SSF53756">
    <property type="entry name" value="UDP-Glycosyltransferase/glycogen phosphorylase"/>
    <property type="match status" value="1"/>
</dbReference>
<comment type="caution">
    <text evidence="3">The sequence shown here is derived from an EMBL/GenBank/DDBJ whole genome shotgun (WGS) entry which is preliminary data.</text>
</comment>
<dbReference type="PANTHER" id="PTHR12526">
    <property type="entry name" value="GLYCOSYLTRANSFERASE"/>
    <property type="match status" value="1"/>
</dbReference>
<protein>
    <submittedName>
        <fullName evidence="3">Glycosyltransferase family 4 protein</fullName>
    </submittedName>
</protein>
<dbReference type="InterPro" id="IPR001296">
    <property type="entry name" value="Glyco_trans_1"/>
</dbReference>
<keyword evidence="4" id="KW-1185">Reference proteome</keyword>
<reference evidence="3" key="1">
    <citation type="submission" date="2024-05" db="EMBL/GenBank/DDBJ databases">
        <title>Genome Sequences of Four Agar- Degrading Marine Bacteria.</title>
        <authorList>
            <person name="Phillips E.K."/>
            <person name="Shaffer J.C."/>
            <person name="Henson M.W."/>
            <person name="Temperton B."/>
            <person name="Thrash C.J."/>
            <person name="Martin M.O."/>
        </authorList>
    </citation>
    <scope>NUCLEOTIDE SEQUENCE</scope>
    <source>
        <strain evidence="3">EKP203</strain>
    </source>
</reference>
<dbReference type="EMBL" id="JAUEOZ010000001">
    <property type="protein sequence ID" value="MDN2479999.1"/>
    <property type="molecule type" value="Genomic_DNA"/>
</dbReference>